<dbReference type="SUPFAM" id="SSF50249">
    <property type="entry name" value="Nucleic acid-binding proteins"/>
    <property type="match status" value="1"/>
</dbReference>
<evidence type="ECO:0000313" key="3">
    <source>
        <dbReference type="EMBL" id="KAF2752298.1"/>
    </source>
</evidence>
<organism evidence="3 4">
    <name type="scientific">Sporormia fimetaria CBS 119925</name>
    <dbReference type="NCBI Taxonomy" id="1340428"/>
    <lineage>
        <taxon>Eukaryota</taxon>
        <taxon>Fungi</taxon>
        <taxon>Dikarya</taxon>
        <taxon>Ascomycota</taxon>
        <taxon>Pezizomycotina</taxon>
        <taxon>Dothideomycetes</taxon>
        <taxon>Pleosporomycetidae</taxon>
        <taxon>Pleosporales</taxon>
        <taxon>Sporormiaceae</taxon>
        <taxon>Sporormia</taxon>
    </lineage>
</organism>
<dbReference type="InterPro" id="IPR029026">
    <property type="entry name" value="tRNA_m1G_MTases_N"/>
</dbReference>
<dbReference type="Pfam" id="PF02598">
    <property type="entry name" value="Methyltrn_RNA_3"/>
    <property type="match status" value="1"/>
</dbReference>
<evidence type="ECO:0000313" key="4">
    <source>
        <dbReference type="Proteomes" id="UP000799440"/>
    </source>
</evidence>
<dbReference type="InterPro" id="IPR029028">
    <property type="entry name" value="Alpha/beta_knot_MTases"/>
</dbReference>
<dbReference type="PANTHER" id="PTHR12150">
    <property type="entry name" value="CLASS IV SAM-BINDING METHYLTRANSFERASE-RELATED"/>
    <property type="match status" value="1"/>
</dbReference>
<dbReference type="AlphaFoldDB" id="A0A6A6VNU6"/>
<name>A0A6A6VNU6_9PLEO</name>
<keyword evidence="4" id="KW-1185">Reference proteome</keyword>
<dbReference type="Gene3D" id="3.40.1280.10">
    <property type="match status" value="2"/>
</dbReference>
<dbReference type="InterPro" id="IPR003750">
    <property type="entry name" value="Put_MeTrfase-C9orf114-like"/>
</dbReference>
<evidence type="ECO:0000256" key="1">
    <source>
        <dbReference type="ARBA" id="ARBA00009841"/>
    </source>
</evidence>
<dbReference type="CDD" id="cd18086">
    <property type="entry name" value="HsC9orf114-like"/>
    <property type="match status" value="1"/>
</dbReference>
<dbReference type="Proteomes" id="UP000799440">
    <property type="component" value="Unassembled WGS sequence"/>
</dbReference>
<dbReference type="PANTHER" id="PTHR12150:SF13">
    <property type="entry name" value="METHYLTRANSFERASE C9ORF114-RELATED"/>
    <property type="match status" value="1"/>
</dbReference>
<reference evidence="3" key="1">
    <citation type="journal article" date="2020" name="Stud. Mycol.">
        <title>101 Dothideomycetes genomes: a test case for predicting lifestyles and emergence of pathogens.</title>
        <authorList>
            <person name="Haridas S."/>
            <person name="Albert R."/>
            <person name="Binder M."/>
            <person name="Bloem J."/>
            <person name="Labutti K."/>
            <person name="Salamov A."/>
            <person name="Andreopoulos B."/>
            <person name="Baker S."/>
            <person name="Barry K."/>
            <person name="Bills G."/>
            <person name="Bluhm B."/>
            <person name="Cannon C."/>
            <person name="Castanera R."/>
            <person name="Culley D."/>
            <person name="Daum C."/>
            <person name="Ezra D."/>
            <person name="Gonzalez J."/>
            <person name="Henrissat B."/>
            <person name="Kuo A."/>
            <person name="Liang C."/>
            <person name="Lipzen A."/>
            <person name="Lutzoni F."/>
            <person name="Magnuson J."/>
            <person name="Mondo S."/>
            <person name="Nolan M."/>
            <person name="Ohm R."/>
            <person name="Pangilinan J."/>
            <person name="Park H.-J."/>
            <person name="Ramirez L."/>
            <person name="Alfaro M."/>
            <person name="Sun H."/>
            <person name="Tritt A."/>
            <person name="Yoshinaga Y."/>
            <person name="Zwiers L.-H."/>
            <person name="Turgeon B."/>
            <person name="Goodwin S."/>
            <person name="Spatafora J."/>
            <person name="Crous P."/>
            <person name="Grigoriev I."/>
        </authorList>
    </citation>
    <scope>NUCLEOTIDE SEQUENCE</scope>
    <source>
        <strain evidence="3">CBS 119925</strain>
    </source>
</reference>
<dbReference type="EMBL" id="MU006561">
    <property type="protein sequence ID" value="KAF2752298.1"/>
    <property type="molecule type" value="Genomic_DNA"/>
</dbReference>
<feature type="region of interest" description="Disordered" evidence="2">
    <location>
        <begin position="1"/>
        <end position="24"/>
    </location>
</feature>
<dbReference type="InterPro" id="IPR012340">
    <property type="entry name" value="NA-bd_OB-fold"/>
</dbReference>
<accession>A0A6A6VNU6</accession>
<protein>
    <submittedName>
        <fullName evidence="3">DUF171-domain-containing protein</fullName>
    </submittedName>
</protein>
<dbReference type="SUPFAM" id="SSF75217">
    <property type="entry name" value="alpha/beta knot"/>
    <property type="match status" value="1"/>
</dbReference>
<comment type="similarity">
    <text evidence="1">Belongs to the class IV-like SAM-binding methyltransferase superfamily.</text>
</comment>
<evidence type="ECO:0000256" key="2">
    <source>
        <dbReference type="SAM" id="MobiDB-lite"/>
    </source>
</evidence>
<sequence length="425" mass="47138">MAKGSKEKTSKKRKVRADDEQENTEADIYSADAIIDAVSTPKTARSLKRSRHDEPELDTSKPSAVFKPKKGRDWTLSIALPGSFIANTKVIDQKYELAARIARAAAVFCVDEVVIFDDAPTTIPPHGRRKGKSQTKAEILSQVRPDAEPWENPDQFLYHLLSFLECPGHLRHHLFEEHPNLKGVGKLPTLDMPHHMRSDEWSQYREGATLEPAPGTNSADSTLVECGLPYPVTLPYSIPPGTRVTLKFASSEPPPSWPNLSEYEIDNLEVEATAPSAPREEAGYYWGYNVRKVDNFSAVYTDSPFLPDGYDCTIGTSERGVALSSIMPDAHTATTRQKHAATEKTGKLPDEFKHLLLVIGGVTGLEPAVASDPELQKMGMTKETAHEAFDHWVNLVPGQGSRTIRTEEAVWLALMGTRDYVYARM</sequence>
<feature type="region of interest" description="Disordered" evidence="2">
    <location>
        <begin position="40"/>
        <end position="64"/>
    </location>
</feature>
<gene>
    <name evidence="3" type="ORF">M011DRAFT_455092</name>
</gene>
<proteinExistence type="inferred from homology"/>
<dbReference type="OrthoDB" id="361029at2759"/>